<dbReference type="GO" id="GO:0006890">
    <property type="term" value="P:retrograde vesicle-mediated transport, Golgi to endoplasmic reticulum"/>
    <property type="evidence" value="ECO:0007669"/>
    <property type="project" value="TreeGrafter"/>
</dbReference>
<feature type="domain" description="Endoplasmic reticulum vesicle transporter N-terminal" evidence="8">
    <location>
        <begin position="21"/>
        <end position="109"/>
    </location>
</feature>
<feature type="domain" description="Endoplasmic reticulum vesicle transporter C-terminal" evidence="7">
    <location>
        <begin position="205"/>
        <end position="330"/>
    </location>
</feature>
<dbReference type="GO" id="GO:0030134">
    <property type="term" value="C:COPII-coated ER to Golgi transport vesicle"/>
    <property type="evidence" value="ECO:0007669"/>
    <property type="project" value="TreeGrafter"/>
</dbReference>
<dbReference type="InterPro" id="IPR039542">
    <property type="entry name" value="Erv_N"/>
</dbReference>
<evidence type="ECO:0000259" key="7">
    <source>
        <dbReference type="Pfam" id="PF07970"/>
    </source>
</evidence>
<accession>A0A5M9J6D5</accession>
<dbReference type="Proteomes" id="UP000322873">
    <property type="component" value="Unassembled WGS sequence"/>
</dbReference>
<evidence type="ECO:0000256" key="6">
    <source>
        <dbReference type="SAM" id="MobiDB-lite"/>
    </source>
</evidence>
<keyword evidence="3" id="KW-1133">Transmembrane helix</keyword>
<evidence type="ECO:0000256" key="4">
    <source>
        <dbReference type="ARBA" id="ARBA00023136"/>
    </source>
</evidence>
<evidence type="ECO:0000256" key="3">
    <source>
        <dbReference type="ARBA" id="ARBA00022989"/>
    </source>
</evidence>
<gene>
    <name evidence="9" type="ORF">EYC84_010816</name>
</gene>
<reference evidence="9 10" key="1">
    <citation type="submission" date="2019-06" db="EMBL/GenBank/DDBJ databases">
        <title>Genome Sequence of the Brown Rot Fungal Pathogen Monilinia fructicola.</title>
        <authorList>
            <person name="De Miccolis Angelini R.M."/>
            <person name="Landi L."/>
            <person name="Abate D."/>
            <person name="Pollastro S."/>
            <person name="Romanazzi G."/>
            <person name="Faretra F."/>
        </authorList>
    </citation>
    <scope>NUCLEOTIDE SEQUENCE [LARGE SCALE GENOMIC DNA]</scope>
    <source>
        <strain evidence="9 10">Mfrc123</strain>
    </source>
</reference>
<dbReference type="EMBL" id="VICG01000014">
    <property type="protein sequence ID" value="KAA8565054.1"/>
    <property type="molecule type" value="Genomic_DNA"/>
</dbReference>
<keyword evidence="2" id="KW-0812">Transmembrane</keyword>
<sequence>MNGFTDHGLDEAAFGEKGGIVKAFDAFPKAKPQYVTQTSGGGKWTVAMMFVSVLLLISEFGRWWAGHETHTFVVEKGLGHSLQVNIDIVVKMKCSELHLNVQDAAGDRILAGIMLKEDQTNWQQWVDAKGVHQLGKDAHGRVVTGEEYHEEGFGQEHVHDIVILGGKRRPKFAKTPRLKGGPSGGDSCRVFGSLEVNKFGQHLDHTAFNFSHIINELSFGPFYPSLLNPLDRTISGTPNHFHKYQYFLSIVPTLYSLSPSAFSPSSSPTLLRTNQYAVTSQEHIVGERSVPGIFFKYDIEPLLLAVEESRDGFLRFVVKVVNVVSGVLVAGHWGFTITEWALRVWGRRSASGRGKGMLDSGNTRHGSERPRNRLLNLEKRKGDNRKSELRGEEAGSGTLTICFIFTFGVWERRMAFQLGDRFLNSECIDCKKVYSWPDTHSIHTHIHICIRFHIRRVESLSRTFVYCVVHYFLPRSHSFSVPPTNYDVLKGHPPTSSSPHSPPIMSVKALPQSILNSCVPHNIKVCNPQAFCIT</sequence>
<evidence type="ECO:0000256" key="5">
    <source>
        <dbReference type="RuleBase" id="RU369013"/>
    </source>
</evidence>
<dbReference type="PANTHER" id="PTHR10984:SF81">
    <property type="entry name" value="ER-DERIVED VESICLES PROTEIN ERV41"/>
    <property type="match status" value="1"/>
</dbReference>
<keyword evidence="5" id="KW-0931">ER-Golgi transport</keyword>
<keyword evidence="5" id="KW-0256">Endoplasmic reticulum</keyword>
<evidence type="ECO:0000256" key="2">
    <source>
        <dbReference type="ARBA" id="ARBA00022692"/>
    </source>
</evidence>
<dbReference type="GO" id="GO:0006888">
    <property type="term" value="P:endoplasmic reticulum to Golgi vesicle-mediated transport"/>
    <property type="evidence" value="ECO:0007669"/>
    <property type="project" value="UniProtKB-UniRule"/>
</dbReference>
<comment type="caution">
    <text evidence="9">The sequence shown here is derived from an EMBL/GenBank/DDBJ whole genome shotgun (WGS) entry which is preliminary data.</text>
</comment>
<comment type="subcellular location">
    <subcellularLocation>
        <location evidence="5">Endoplasmic reticulum membrane</location>
        <topology evidence="5">Multi-pass membrane protein</topology>
    </subcellularLocation>
    <subcellularLocation>
        <location evidence="5">Endoplasmic reticulum-Golgi intermediate compartment membrane</location>
        <topology evidence="5">Multi-pass membrane protein</topology>
    </subcellularLocation>
    <subcellularLocation>
        <location evidence="5">Golgi apparatus membrane</location>
        <topology evidence="5">Multi-pass membrane protein</topology>
    </subcellularLocation>
    <subcellularLocation>
        <location evidence="1">Membrane</location>
    </subcellularLocation>
</comment>
<comment type="function">
    <text evidence="5">Plays a role in transport between endoplasmic reticulum and Golgi.</text>
</comment>
<dbReference type="InterPro" id="IPR045888">
    <property type="entry name" value="Erv"/>
</dbReference>
<dbReference type="Pfam" id="PF13850">
    <property type="entry name" value="ERGIC_N"/>
    <property type="match status" value="1"/>
</dbReference>
<keyword evidence="10" id="KW-1185">Reference proteome</keyword>
<protein>
    <recommendedName>
        <fullName evidence="5">Endoplasmic reticulum-Golgi intermediate compartment protein</fullName>
    </recommendedName>
</protein>
<evidence type="ECO:0000313" key="10">
    <source>
        <dbReference type="Proteomes" id="UP000322873"/>
    </source>
</evidence>
<keyword evidence="5" id="KW-0813">Transport</keyword>
<dbReference type="GO" id="GO:0000139">
    <property type="term" value="C:Golgi membrane"/>
    <property type="evidence" value="ECO:0007669"/>
    <property type="project" value="UniProtKB-SubCell"/>
</dbReference>
<organism evidence="9 10">
    <name type="scientific">Monilinia fructicola</name>
    <name type="common">Brown rot fungus</name>
    <name type="synonym">Ciboria fructicola</name>
    <dbReference type="NCBI Taxonomy" id="38448"/>
    <lineage>
        <taxon>Eukaryota</taxon>
        <taxon>Fungi</taxon>
        <taxon>Dikarya</taxon>
        <taxon>Ascomycota</taxon>
        <taxon>Pezizomycotina</taxon>
        <taxon>Leotiomycetes</taxon>
        <taxon>Helotiales</taxon>
        <taxon>Sclerotiniaceae</taxon>
        <taxon>Monilinia</taxon>
    </lineage>
</organism>
<name>A0A5M9J6D5_MONFR</name>
<evidence type="ECO:0000259" key="8">
    <source>
        <dbReference type="Pfam" id="PF13850"/>
    </source>
</evidence>
<comment type="similarity">
    <text evidence="5">Belongs to the ERGIC family.</text>
</comment>
<keyword evidence="5" id="KW-0333">Golgi apparatus</keyword>
<feature type="region of interest" description="Disordered" evidence="6">
    <location>
        <begin position="350"/>
        <end position="377"/>
    </location>
</feature>
<evidence type="ECO:0000313" key="9">
    <source>
        <dbReference type="EMBL" id="KAA8565054.1"/>
    </source>
</evidence>
<dbReference type="PANTHER" id="PTHR10984">
    <property type="entry name" value="ENDOPLASMIC RETICULUM-GOLGI INTERMEDIATE COMPARTMENT PROTEIN"/>
    <property type="match status" value="1"/>
</dbReference>
<dbReference type="InterPro" id="IPR012936">
    <property type="entry name" value="Erv_C"/>
</dbReference>
<dbReference type="GO" id="GO:0033116">
    <property type="term" value="C:endoplasmic reticulum-Golgi intermediate compartment membrane"/>
    <property type="evidence" value="ECO:0007669"/>
    <property type="project" value="UniProtKB-SubCell"/>
</dbReference>
<dbReference type="AlphaFoldDB" id="A0A5M9J6D5"/>
<dbReference type="GO" id="GO:0005789">
    <property type="term" value="C:endoplasmic reticulum membrane"/>
    <property type="evidence" value="ECO:0007669"/>
    <property type="project" value="UniProtKB-SubCell"/>
</dbReference>
<keyword evidence="4" id="KW-0472">Membrane</keyword>
<feature type="compositionally biased region" description="Basic and acidic residues" evidence="6">
    <location>
        <begin position="365"/>
        <end position="377"/>
    </location>
</feature>
<evidence type="ECO:0000256" key="1">
    <source>
        <dbReference type="ARBA" id="ARBA00004370"/>
    </source>
</evidence>
<proteinExistence type="inferred from homology"/>
<dbReference type="Pfam" id="PF07970">
    <property type="entry name" value="COPIIcoated_ERV"/>
    <property type="match status" value="1"/>
</dbReference>
<dbReference type="VEuPathDB" id="FungiDB:MFRU_008g01180"/>